<evidence type="ECO:0000256" key="1">
    <source>
        <dbReference type="SAM" id="MobiDB-lite"/>
    </source>
</evidence>
<comment type="caution">
    <text evidence="2">The sequence shown here is derived from an EMBL/GenBank/DDBJ whole genome shotgun (WGS) entry which is preliminary data.</text>
</comment>
<keyword evidence="3" id="KW-1185">Reference proteome</keyword>
<organism evidence="2 3">
    <name type="scientific">Pleurodeles waltl</name>
    <name type="common">Iberian ribbed newt</name>
    <dbReference type="NCBI Taxonomy" id="8319"/>
    <lineage>
        <taxon>Eukaryota</taxon>
        <taxon>Metazoa</taxon>
        <taxon>Chordata</taxon>
        <taxon>Craniata</taxon>
        <taxon>Vertebrata</taxon>
        <taxon>Euteleostomi</taxon>
        <taxon>Amphibia</taxon>
        <taxon>Batrachia</taxon>
        <taxon>Caudata</taxon>
        <taxon>Salamandroidea</taxon>
        <taxon>Salamandridae</taxon>
        <taxon>Pleurodelinae</taxon>
        <taxon>Pleurodeles</taxon>
    </lineage>
</organism>
<proteinExistence type="predicted"/>
<reference evidence="2" key="1">
    <citation type="journal article" date="2022" name="bioRxiv">
        <title>Sequencing and chromosome-scale assembly of the giantPleurodeles waltlgenome.</title>
        <authorList>
            <person name="Brown T."/>
            <person name="Elewa A."/>
            <person name="Iarovenko S."/>
            <person name="Subramanian E."/>
            <person name="Araus A.J."/>
            <person name="Petzold A."/>
            <person name="Susuki M."/>
            <person name="Suzuki K.-i.T."/>
            <person name="Hayashi T."/>
            <person name="Toyoda A."/>
            <person name="Oliveira C."/>
            <person name="Osipova E."/>
            <person name="Leigh N.D."/>
            <person name="Simon A."/>
            <person name="Yun M.H."/>
        </authorList>
    </citation>
    <scope>NUCLEOTIDE SEQUENCE</scope>
    <source>
        <strain evidence="2">20211129_DDA</strain>
        <tissue evidence="2">Liver</tissue>
    </source>
</reference>
<evidence type="ECO:0000313" key="3">
    <source>
        <dbReference type="Proteomes" id="UP001066276"/>
    </source>
</evidence>
<dbReference type="EMBL" id="JANPWB010000014">
    <property type="protein sequence ID" value="KAJ1099077.1"/>
    <property type="molecule type" value="Genomic_DNA"/>
</dbReference>
<evidence type="ECO:0000313" key="2">
    <source>
        <dbReference type="EMBL" id="KAJ1099077.1"/>
    </source>
</evidence>
<name>A0AAV7M9B0_PLEWA</name>
<protein>
    <submittedName>
        <fullName evidence="2">Uncharacterized protein</fullName>
    </submittedName>
</protein>
<accession>A0AAV7M9B0</accession>
<dbReference type="AlphaFoldDB" id="A0AAV7M9B0"/>
<feature type="region of interest" description="Disordered" evidence="1">
    <location>
        <begin position="116"/>
        <end position="161"/>
    </location>
</feature>
<sequence>MSSARNATKKTGRSRPGDRIPEECAWSWGRPRNRETEWARIGAGDARESGRVRGHEAAQWRRPGGLSPWRKKSRVPQSGGGGGKELGALGKGEASGSDAQALVRLFPSLLRPPSCQSERIRAGGPLFSGADPPRIINEGARRNGGTAPRRRSRPGREEDIK</sequence>
<dbReference type="Proteomes" id="UP001066276">
    <property type="component" value="Chromosome 10"/>
</dbReference>
<feature type="region of interest" description="Disordered" evidence="1">
    <location>
        <begin position="1"/>
        <end position="97"/>
    </location>
</feature>
<feature type="compositionally biased region" description="Basic and acidic residues" evidence="1">
    <location>
        <begin position="45"/>
        <end position="59"/>
    </location>
</feature>
<gene>
    <name evidence="2" type="ORF">NDU88_004181</name>
</gene>